<keyword evidence="3" id="KW-1185">Reference proteome</keyword>
<dbReference type="InParanoid" id="A0A0H2SAF0"/>
<dbReference type="AlphaFoldDB" id="A0A0H2SAF0"/>
<reference evidence="2 3" key="1">
    <citation type="submission" date="2015-04" db="EMBL/GenBank/DDBJ databases">
        <title>Complete genome sequence of Schizopora paradoxa KUC8140, a cosmopolitan wood degrader in East Asia.</title>
        <authorList>
            <consortium name="DOE Joint Genome Institute"/>
            <person name="Min B."/>
            <person name="Park H."/>
            <person name="Jang Y."/>
            <person name="Kim J.-J."/>
            <person name="Kim K.H."/>
            <person name="Pangilinan J."/>
            <person name="Lipzen A."/>
            <person name="Riley R."/>
            <person name="Grigoriev I.V."/>
            <person name="Spatafora J.W."/>
            <person name="Choi I.-G."/>
        </authorList>
    </citation>
    <scope>NUCLEOTIDE SEQUENCE [LARGE SCALE GENOMIC DNA]</scope>
    <source>
        <strain evidence="2 3">KUC8140</strain>
    </source>
</reference>
<proteinExistence type="predicted"/>
<feature type="region of interest" description="Disordered" evidence="1">
    <location>
        <begin position="56"/>
        <end position="138"/>
    </location>
</feature>
<protein>
    <submittedName>
        <fullName evidence="2">Uncharacterized protein</fullName>
    </submittedName>
</protein>
<gene>
    <name evidence="2" type="ORF">SCHPADRAFT_106581</name>
</gene>
<accession>A0A0H2SAF0</accession>
<evidence type="ECO:0000313" key="3">
    <source>
        <dbReference type="Proteomes" id="UP000053477"/>
    </source>
</evidence>
<evidence type="ECO:0000256" key="1">
    <source>
        <dbReference type="SAM" id="MobiDB-lite"/>
    </source>
</evidence>
<dbReference type="EMBL" id="KQ085892">
    <property type="protein sequence ID" value="KLO18688.1"/>
    <property type="molecule type" value="Genomic_DNA"/>
</dbReference>
<name>A0A0H2SAF0_9AGAM</name>
<evidence type="ECO:0000313" key="2">
    <source>
        <dbReference type="EMBL" id="KLO18688.1"/>
    </source>
</evidence>
<feature type="region of interest" description="Disordered" evidence="1">
    <location>
        <begin position="16"/>
        <end position="42"/>
    </location>
</feature>
<organism evidence="2 3">
    <name type="scientific">Schizopora paradoxa</name>
    <dbReference type="NCBI Taxonomy" id="27342"/>
    <lineage>
        <taxon>Eukaryota</taxon>
        <taxon>Fungi</taxon>
        <taxon>Dikarya</taxon>
        <taxon>Basidiomycota</taxon>
        <taxon>Agaricomycotina</taxon>
        <taxon>Agaricomycetes</taxon>
        <taxon>Hymenochaetales</taxon>
        <taxon>Schizoporaceae</taxon>
        <taxon>Schizopora</taxon>
    </lineage>
</organism>
<sequence length="138" mass="15385">MILVVVAVIWLKRRRRHRSESLAENPPPRYDTTVTPFPPHADEVIHRNGVASVISRLLGKKMRTNPRGGTNNGRTRSSMTSETTLSDDADPPSYSEGQLEGSETVNDERATYILTSTISEEQSSLGSDHKHMGRNGQW</sequence>
<feature type="compositionally biased region" description="Polar residues" evidence="1">
    <location>
        <begin position="113"/>
        <end position="126"/>
    </location>
</feature>
<dbReference type="Proteomes" id="UP000053477">
    <property type="component" value="Unassembled WGS sequence"/>
</dbReference>
<feature type="compositionally biased region" description="Polar residues" evidence="1">
    <location>
        <begin position="67"/>
        <end position="84"/>
    </location>
</feature>